<comment type="function">
    <text evidence="14">Cell wall formation.</text>
</comment>
<dbReference type="InterPro" id="IPR000713">
    <property type="entry name" value="Mur_ligase_N"/>
</dbReference>
<reference evidence="19" key="1">
    <citation type="submission" date="2015-10" db="EMBL/GenBank/DDBJ databases">
        <title>Draft Genome Sequences of 11 Lactococcus lactis subspecies cremoris strains.</title>
        <authorList>
            <person name="Wels M."/>
            <person name="Backus L."/>
            <person name="Boekhorst J."/>
            <person name="Dijkstra A."/>
            <person name="Beerthuizen M."/>
            <person name="Kelly W."/>
            <person name="Siezen R."/>
            <person name="Bachmann H."/>
            <person name="Van Hijum S."/>
        </authorList>
    </citation>
    <scope>NUCLEOTIDE SEQUENCE [LARGE SCALE GENOMIC DNA]</scope>
    <source>
        <strain evidence="19">M20</strain>
    </source>
</reference>
<dbReference type="Proteomes" id="UP000053719">
    <property type="component" value="Unassembled WGS sequence"/>
</dbReference>
<dbReference type="PATRIC" id="fig|1360.101.peg.1607"/>
<evidence type="ECO:0000259" key="17">
    <source>
        <dbReference type="Pfam" id="PF08245"/>
    </source>
</evidence>
<evidence type="ECO:0000256" key="13">
    <source>
        <dbReference type="ARBA" id="ARBA00047833"/>
    </source>
</evidence>
<protein>
    <recommendedName>
        <fullName evidence="3 14">UDP-N-acetylmuramate--L-alanine ligase</fullName>
        <ecNumber evidence="3 14">6.3.2.8</ecNumber>
    </recommendedName>
    <alternativeName>
        <fullName evidence="14">UDP-N-acetylmuramoyl-L-alanine synthetase</fullName>
    </alternativeName>
</protein>
<comment type="caution">
    <text evidence="18">The sequence shown here is derived from an EMBL/GenBank/DDBJ whole genome shotgun (WGS) entry which is preliminary data.</text>
</comment>
<evidence type="ECO:0000256" key="5">
    <source>
        <dbReference type="ARBA" id="ARBA00022598"/>
    </source>
</evidence>
<dbReference type="GO" id="GO:0005737">
    <property type="term" value="C:cytoplasm"/>
    <property type="evidence" value="ECO:0007669"/>
    <property type="project" value="UniProtKB-SubCell"/>
</dbReference>
<feature type="domain" description="Mur ligase N-terminal catalytic" evidence="15">
    <location>
        <begin position="18"/>
        <end position="117"/>
    </location>
</feature>
<keyword evidence="4 14" id="KW-0963">Cytoplasm</keyword>
<dbReference type="GO" id="GO:0005524">
    <property type="term" value="F:ATP binding"/>
    <property type="evidence" value="ECO:0007669"/>
    <property type="project" value="UniProtKB-UniRule"/>
</dbReference>
<evidence type="ECO:0000313" key="18">
    <source>
        <dbReference type="EMBL" id="KSU18300.1"/>
    </source>
</evidence>
<dbReference type="HAMAP" id="MF_00046">
    <property type="entry name" value="MurC"/>
    <property type="match status" value="1"/>
</dbReference>
<dbReference type="InterPro" id="IPR013221">
    <property type="entry name" value="Mur_ligase_cen"/>
</dbReference>
<accession>A0A0H1RJW2</accession>
<evidence type="ECO:0000256" key="11">
    <source>
        <dbReference type="ARBA" id="ARBA00023306"/>
    </source>
</evidence>
<dbReference type="Pfam" id="PF02875">
    <property type="entry name" value="Mur_ligase_C"/>
    <property type="match status" value="1"/>
</dbReference>
<keyword evidence="7 14" id="KW-0547">Nucleotide-binding</keyword>
<proteinExistence type="inferred from homology"/>
<evidence type="ECO:0000313" key="19">
    <source>
        <dbReference type="Proteomes" id="UP000053719"/>
    </source>
</evidence>
<gene>
    <name evidence="14" type="primary">murC</name>
    <name evidence="18" type="ORF">M20_2254</name>
</gene>
<evidence type="ECO:0000256" key="6">
    <source>
        <dbReference type="ARBA" id="ARBA00022618"/>
    </source>
</evidence>
<evidence type="ECO:0000256" key="2">
    <source>
        <dbReference type="ARBA" id="ARBA00004752"/>
    </source>
</evidence>
<evidence type="ECO:0000256" key="7">
    <source>
        <dbReference type="ARBA" id="ARBA00022741"/>
    </source>
</evidence>
<dbReference type="GO" id="GO:0071555">
    <property type="term" value="P:cell wall organization"/>
    <property type="evidence" value="ECO:0007669"/>
    <property type="project" value="UniProtKB-KW"/>
</dbReference>
<comment type="subcellular location">
    <subcellularLocation>
        <location evidence="1 14">Cytoplasm</location>
    </subcellularLocation>
</comment>
<keyword evidence="5 14" id="KW-0436">Ligase</keyword>
<keyword evidence="12 14" id="KW-0961">Cell wall biogenesis/degradation</keyword>
<dbReference type="Pfam" id="PF01225">
    <property type="entry name" value="Mur_ligase"/>
    <property type="match status" value="1"/>
</dbReference>
<dbReference type="EC" id="6.3.2.8" evidence="3 14"/>
<feature type="domain" description="Mur ligase C-terminal" evidence="16">
    <location>
        <begin position="314"/>
        <end position="415"/>
    </location>
</feature>
<evidence type="ECO:0000256" key="12">
    <source>
        <dbReference type="ARBA" id="ARBA00023316"/>
    </source>
</evidence>
<name>A0A0H1RJW2_LACLL</name>
<evidence type="ECO:0000256" key="3">
    <source>
        <dbReference type="ARBA" id="ARBA00012211"/>
    </source>
</evidence>
<evidence type="ECO:0000259" key="15">
    <source>
        <dbReference type="Pfam" id="PF01225"/>
    </source>
</evidence>
<evidence type="ECO:0000256" key="14">
    <source>
        <dbReference type="HAMAP-Rule" id="MF_00046"/>
    </source>
</evidence>
<keyword evidence="11 14" id="KW-0131">Cell cycle</keyword>
<evidence type="ECO:0000259" key="16">
    <source>
        <dbReference type="Pfam" id="PF02875"/>
    </source>
</evidence>
<dbReference type="SUPFAM" id="SSF53623">
    <property type="entry name" value="MurD-like peptide ligases, catalytic domain"/>
    <property type="match status" value="1"/>
</dbReference>
<dbReference type="NCBIfam" id="TIGR01082">
    <property type="entry name" value="murC"/>
    <property type="match status" value="1"/>
</dbReference>
<dbReference type="InterPro" id="IPR005758">
    <property type="entry name" value="UDP-N-AcMur_Ala_ligase_MurC"/>
</dbReference>
<evidence type="ECO:0000256" key="10">
    <source>
        <dbReference type="ARBA" id="ARBA00022984"/>
    </source>
</evidence>
<dbReference type="GO" id="GO:0008360">
    <property type="term" value="P:regulation of cell shape"/>
    <property type="evidence" value="ECO:0007669"/>
    <property type="project" value="UniProtKB-KW"/>
</dbReference>
<dbReference type="InterPro" id="IPR036565">
    <property type="entry name" value="Mur-like_cat_sf"/>
</dbReference>
<dbReference type="GO" id="GO:0009252">
    <property type="term" value="P:peptidoglycan biosynthetic process"/>
    <property type="evidence" value="ECO:0007669"/>
    <property type="project" value="UniProtKB-UniRule"/>
</dbReference>
<dbReference type="SUPFAM" id="SSF53244">
    <property type="entry name" value="MurD-like peptide ligases, peptide-binding domain"/>
    <property type="match status" value="1"/>
</dbReference>
<comment type="similarity">
    <text evidence="14">Belongs to the MurCDEF family.</text>
</comment>
<dbReference type="Pfam" id="PF08245">
    <property type="entry name" value="Mur_ligase_M"/>
    <property type="match status" value="1"/>
</dbReference>
<evidence type="ECO:0000256" key="1">
    <source>
        <dbReference type="ARBA" id="ARBA00004496"/>
    </source>
</evidence>
<dbReference type="AlphaFoldDB" id="A0A0H1RJW2"/>
<keyword evidence="8 14" id="KW-0067">ATP-binding</keyword>
<feature type="binding site" evidence="14">
    <location>
        <begin position="124"/>
        <end position="130"/>
    </location>
    <ligand>
        <name>ATP</name>
        <dbReference type="ChEBI" id="CHEBI:30616"/>
    </ligand>
</feature>
<dbReference type="SUPFAM" id="SSF51984">
    <property type="entry name" value="MurCD N-terminal domain"/>
    <property type="match status" value="1"/>
</dbReference>
<dbReference type="Gene3D" id="3.40.50.720">
    <property type="entry name" value="NAD(P)-binding Rossmann-like Domain"/>
    <property type="match status" value="1"/>
</dbReference>
<comment type="pathway">
    <text evidence="2 14">Cell wall biogenesis; peptidoglycan biosynthesis.</text>
</comment>
<dbReference type="GO" id="GO:0008763">
    <property type="term" value="F:UDP-N-acetylmuramate-L-alanine ligase activity"/>
    <property type="evidence" value="ECO:0007669"/>
    <property type="project" value="UniProtKB-UniRule"/>
</dbReference>
<feature type="domain" description="Mur ligase central" evidence="17">
    <location>
        <begin position="122"/>
        <end position="291"/>
    </location>
</feature>
<keyword evidence="10 14" id="KW-0573">Peptidoglycan synthesis</keyword>
<dbReference type="InterPro" id="IPR036615">
    <property type="entry name" value="Mur_ligase_C_dom_sf"/>
</dbReference>
<dbReference type="InterPro" id="IPR050061">
    <property type="entry name" value="MurCDEF_pg_biosynth"/>
</dbReference>
<keyword evidence="9 14" id="KW-0133">Cell shape</keyword>
<evidence type="ECO:0000256" key="4">
    <source>
        <dbReference type="ARBA" id="ARBA00022490"/>
    </source>
</evidence>
<keyword evidence="6 14" id="KW-0132">Cell division</keyword>
<dbReference type="GO" id="GO:0051301">
    <property type="term" value="P:cell division"/>
    <property type="evidence" value="ECO:0007669"/>
    <property type="project" value="UniProtKB-KW"/>
</dbReference>
<sequence length="457" mass="51739">MIDKEIELLTENFIMEKTYHFTGIKGSGMSALALMLHQMGKKVQGSDSTDYFFTQRGLEQANVPLLPFDEKNIKPEFELIAGNAFRDDNNVEIAFAHKNGFPFKRYHEFLGHFMEDFTSIGVAGAHGKTSTTGMLAHVMSNIVDTSYLIGDGTGRGIEGSEYFVFESDEYERHFMPYHPEYTIMTNIDFDHPDYFEGIEDVTSAFQDYANNIKKGIFAYGEDVNLRKLTAKAPIYYYGFEANDDYRAENLVRSTRGSSFDAYFRGEKIGHFVVPAYGKHNVLNALSVVAVCHNLGLDMTEVADHLLTFRGVKRRFTEKKVGETVIIDDFAHHPTEIEATLDAARQKYPDREIVAVFQPHTFTRTIAFADEFAEVLDHADTVYLAQIYGSAREVDHHEITAQDLADKVRKPAKVIDLDNVSPLLDHDRGVYVFMGAGNIQKYELAFEKLLSQVSTNLQ</sequence>
<dbReference type="PANTHER" id="PTHR43445:SF3">
    <property type="entry name" value="UDP-N-ACETYLMURAMATE--L-ALANINE LIGASE"/>
    <property type="match status" value="1"/>
</dbReference>
<dbReference type="InterPro" id="IPR004101">
    <property type="entry name" value="Mur_ligase_C"/>
</dbReference>
<organism evidence="18 19">
    <name type="scientific">Lactococcus lactis subsp. lactis</name>
    <name type="common">Streptococcus lactis</name>
    <dbReference type="NCBI Taxonomy" id="1360"/>
    <lineage>
        <taxon>Bacteria</taxon>
        <taxon>Bacillati</taxon>
        <taxon>Bacillota</taxon>
        <taxon>Bacilli</taxon>
        <taxon>Lactobacillales</taxon>
        <taxon>Streptococcaceae</taxon>
        <taxon>Lactococcus</taxon>
    </lineage>
</organism>
<evidence type="ECO:0000256" key="8">
    <source>
        <dbReference type="ARBA" id="ARBA00022840"/>
    </source>
</evidence>
<evidence type="ECO:0000256" key="9">
    <source>
        <dbReference type="ARBA" id="ARBA00022960"/>
    </source>
</evidence>
<comment type="catalytic activity">
    <reaction evidence="13 14">
        <text>UDP-N-acetyl-alpha-D-muramate + L-alanine + ATP = UDP-N-acetyl-alpha-D-muramoyl-L-alanine + ADP + phosphate + H(+)</text>
        <dbReference type="Rhea" id="RHEA:23372"/>
        <dbReference type="ChEBI" id="CHEBI:15378"/>
        <dbReference type="ChEBI" id="CHEBI:30616"/>
        <dbReference type="ChEBI" id="CHEBI:43474"/>
        <dbReference type="ChEBI" id="CHEBI:57972"/>
        <dbReference type="ChEBI" id="CHEBI:70757"/>
        <dbReference type="ChEBI" id="CHEBI:83898"/>
        <dbReference type="ChEBI" id="CHEBI:456216"/>
        <dbReference type="EC" id="6.3.2.8"/>
    </reaction>
</comment>
<dbReference type="Gene3D" id="3.90.190.20">
    <property type="entry name" value="Mur ligase, C-terminal domain"/>
    <property type="match status" value="1"/>
</dbReference>
<dbReference type="UniPathway" id="UPA00219"/>
<dbReference type="EMBL" id="LKLU01000132">
    <property type="protein sequence ID" value="KSU18300.1"/>
    <property type="molecule type" value="Genomic_DNA"/>
</dbReference>
<dbReference type="PANTHER" id="PTHR43445">
    <property type="entry name" value="UDP-N-ACETYLMURAMATE--L-ALANINE LIGASE-RELATED"/>
    <property type="match status" value="1"/>
</dbReference>
<dbReference type="Gene3D" id="3.40.1190.10">
    <property type="entry name" value="Mur-like, catalytic domain"/>
    <property type="match status" value="1"/>
</dbReference>